<dbReference type="Pfam" id="PF08445">
    <property type="entry name" value="FR47"/>
    <property type="match status" value="1"/>
</dbReference>
<dbReference type="SUPFAM" id="SSF55729">
    <property type="entry name" value="Acyl-CoA N-acyltransferases (Nat)"/>
    <property type="match status" value="1"/>
</dbReference>
<dbReference type="GO" id="GO:0016747">
    <property type="term" value="F:acyltransferase activity, transferring groups other than amino-acyl groups"/>
    <property type="evidence" value="ECO:0007669"/>
    <property type="project" value="InterPro"/>
</dbReference>
<name>A0A4P6MTZ6_9BACT</name>
<feature type="domain" description="N-acetyltransferase" evidence="1">
    <location>
        <begin position="125"/>
        <end position="265"/>
    </location>
</feature>
<dbReference type="EMBL" id="CP034841">
    <property type="protein sequence ID" value="QBF34877.1"/>
    <property type="molecule type" value="Genomic_DNA"/>
</dbReference>
<dbReference type="KEGG" id="mphi:EG856_03060"/>
<keyword evidence="2" id="KW-0808">Transferase</keyword>
<evidence type="ECO:0000313" key="3">
    <source>
        <dbReference type="Proteomes" id="UP000289326"/>
    </source>
</evidence>
<dbReference type="OrthoDB" id="248489at2"/>
<dbReference type="RefSeq" id="WP_130429654.1">
    <property type="nucleotide sequence ID" value="NZ_CP034841.1"/>
</dbReference>
<dbReference type="PROSITE" id="PS51186">
    <property type="entry name" value="GNAT"/>
    <property type="match status" value="1"/>
</dbReference>
<proteinExistence type="predicted"/>
<evidence type="ECO:0000259" key="1">
    <source>
        <dbReference type="PROSITE" id="PS51186"/>
    </source>
</evidence>
<dbReference type="InterPro" id="IPR000182">
    <property type="entry name" value="GNAT_dom"/>
</dbReference>
<accession>A0A4P6MTZ6</accession>
<dbReference type="Proteomes" id="UP000289326">
    <property type="component" value="Chromosome"/>
</dbReference>
<reference evidence="2 3" key="1">
    <citation type="submission" date="2019-01" db="EMBL/GenBank/DDBJ databases">
        <title>Complete sequence and annotation of the Mycoplasma phocirhinis strain 852T genome.</title>
        <authorList>
            <person name="Frasca S.Jr."/>
            <person name="Kutish G.F."/>
            <person name="Castellanos Gell J."/>
            <person name="Michaels D.L."/>
            <person name="Brown D.R."/>
        </authorList>
    </citation>
    <scope>NUCLEOTIDE SEQUENCE [LARGE SCALE GENOMIC DNA]</scope>
    <source>
        <strain evidence="2 3">852</strain>
    </source>
</reference>
<dbReference type="Gene3D" id="3.40.630.30">
    <property type="match status" value="1"/>
</dbReference>
<organism evidence="2 3">
    <name type="scientific">Mycoplasmopsis phocirhinis</name>
    <dbReference type="NCBI Taxonomy" id="142650"/>
    <lineage>
        <taxon>Bacteria</taxon>
        <taxon>Bacillati</taxon>
        <taxon>Mycoplasmatota</taxon>
        <taxon>Mycoplasmoidales</taxon>
        <taxon>Metamycoplasmataceae</taxon>
        <taxon>Mycoplasmopsis</taxon>
    </lineage>
</organism>
<sequence>MILKATQNDINSVKHFLNLDADKNFFFIGDIDSYGVESTIHKTLIKVEQDEIVAVLLIFNQTLLFFDPYSKLCWSEINEIILQNNLKNINISDDMFKKIEKYVKNENKYVIHQQIMAKLNHKININTDEVSKAELKDIPKIVESRLKIKEFANFANEYDHELKVYTQSFTAGISNPFIIKNENNDVISCALIAINADNKCFIGGVYTLNQYRKQGLASKVVAKLSNWIIEQQKIPMLFYHNPEAGSVYRSLGYEEIGSLYTIIVK</sequence>
<dbReference type="AlphaFoldDB" id="A0A4P6MTZ6"/>
<protein>
    <submittedName>
        <fullName evidence="2">GNAT family N-acetyltransferase</fullName>
    </submittedName>
</protein>
<dbReference type="InterPro" id="IPR016181">
    <property type="entry name" value="Acyl_CoA_acyltransferase"/>
</dbReference>
<keyword evidence="3" id="KW-1185">Reference proteome</keyword>
<evidence type="ECO:0000313" key="2">
    <source>
        <dbReference type="EMBL" id="QBF34877.1"/>
    </source>
</evidence>
<gene>
    <name evidence="2" type="ORF">EG856_03060</name>
</gene>
<dbReference type="InterPro" id="IPR013653">
    <property type="entry name" value="GCN5-like_dom"/>
</dbReference>